<dbReference type="OrthoDB" id="9809746at2"/>
<evidence type="ECO:0000256" key="1">
    <source>
        <dbReference type="SAM" id="SignalP"/>
    </source>
</evidence>
<dbReference type="InterPro" id="IPR036249">
    <property type="entry name" value="Thioredoxin-like_sf"/>
</dbReference>
<comment type="caution">
    <text evidence="3">The sequence shown here is derived from an EMBL/GenBank/DDBJ whole genome shotgun (WGS) entry which is preliminary data.</text>
</comment>
<dbReference type="InterPro" id="IPR047262">
    <property type="entry name" value="PRX-like1"/>
</dbReference>
<proteinExistence type="predicted"/>
<name>A0A1J7CFE2_FLAJO</name>
<keyword evidence="1" id="KW-0732">Signal</keyword>
<dbReference type="Gene3D" id="3.40.30.10">
    <property type="entry name" value="Glutaredoxin"/>
    <property type="match status" value="1"/>
</dbReference>
<dbReference type="AlphaFoldDB" id="A0A1J7CFE2"/>
<dbReference type="RefSeq" id="WP_071638365.1">
    <property type="nucleotide sequence ID" value="NZ_MLFK01000010.1"/>
</dbReference>
<dbReference type="InterPro" id="IPR013766">
    <property type="entry name" value="Thioredoxin_domain"/>
</dbReference>
<feature type="domain" description="Thioredoxin" evidence="2">
    <location>
        <begin position="25"/>
        <end position="182"/>
    </location>
</feature>
<dbReference type="PANTHER" id="PTHR43640">
    <property type="entry name" value="OS07G0260300 PROTEIN"/>
    <property type="match status" value="1"/>
</dbReference>
<dbReference type="GO" id="GO:0016209">
    <property type="term" value="F:antioxidant activity"/>
    <property type="evidence" value="ECO:0007669"/>
    <property type="project" value="InterPro"/>
</dbReference>
<dbReference type="EMBL" id="MLFK01000010">
    <property type="protein sequence ID" value="OIV40240.1"/>
    <property type="molecule type" value="Genomic_DNA"/>
</dbReference>
<reference evidence="3 4" key="1">
    <citation type="submission" date="2016-10" db="EMBL/GenBank/DDBJ databases">
        <title>Draft Genome Sequence of Rhizobacteria Flavobacterium johnsoniae CI04.</title>
        <authorList>
            <person name="Bravo J.I."/>
            <person name="Lozano G.L."/>
            <person name="Handelsman J."/>
        </authorList>
    </citation>
    <scope>NUCLEOTIDE SEQUENCE [LARGE SCALE GENOMIC DNA]</scope>
    <source>
        <strain evidence="3 4">CI04</strain>
    </source>
</reference>
<evidence type="ECO:0000259" key="2">
    <source>
        <dbReference type="PROSITE" id="PS51352"/>
    </source>
</evidence>
<sequence>MKKIILLLVLAFSAFLAQAQTGTTLKAGDTAPDFKLKNVDNKEVSLESFPKAKGYIIVFTCNTCPYAVGYEQRIIDLDKKFKPQGYPVIAINPNDPEASTADTFSKMQDLAKEKKYPFPYLFDAGQKITDEYGAKRTPHVFIVSKTAKGNVVEYVGAIDNDPEGTKADKVKYAEDVIASLKSGQKPAITQTKEIGCTVKRKAKA</sequence>
<protein>
    <submittedName>
        <fullName evidence="3">Thioredoxin family protein</fullName>
    </submittedName>
</protein>
<dbReference type="PROSITE" id="PS51352">
    <property type="entry name" value="THIOREDOXIN_2"/>
    <property type="match status" value="1"/>
</dbReference>
<feature type="chain" id="PRO_5009644229" evidence="1">
    <location>
        <begin position="20"/>
        <end position="204"/>
    </location>
</feature>
<evidence type="ECO:0000313" key="3">
    <source>
        <dbReference type="EMBL" id="OIV40240.1"/>
    </source>
</evidence>
<keyword evidence="4" id="KW-1185">Reference proteome</keyword>
<dbReference type="GO" id="GO:0016491">
    <property type="term" value="F:oxidoreductase activity"/>
    <property type="evidence" value="ECO:0007669"/>
    <property type="project" value="InterPro"/>
</dbReference>
<evidence type="ECO:0000313" key="4">
    <source>
        <dbReference type="Proteomes" id="UP000182826"/>
    </source>
</evidence>
<dbReference type="SUPFAM" id="SSF52833">
    <property type="entry name" value="Thioredoxin-like"/>
    <property type="match status" value="1"/>
</dbReference>
<dbReference type="PANTHER" id="PTHR43640:SF1">
    <property type="entry name" value="THIOREDOXIN-DEPENDENT PEROXIREDOXIN"/>
    <property type="match status" value="1"/>
</dbReference>
<gene>
    <name evidence="3" type="ORF">BKM63_20075</name>
</gene>
<organism evidence="3 4">
    <name type="scientific">Flavobacterium johnsoniae</name>
    <name type="common">Cytophaga johnsonae</name>
    <dbReference type="NCBI Taxonomy" id="986"/>
    <lineage>
        <taxon>Bacteria</taxon>
        <taxon>Pseudomonadati</taxon>
        <taxon>Bacteroidota</taxon>
        <taxon>Flavobacteriia</taxon>
        <taxon>Flavobacteriales</taxon>
        <taxon>Flavobacteriaceae</taxon>
        <taxon>Flavobacterium</taxon>
    </lineage>
</organism>
<dbReference type="Pfam" id="PF00578">
    <property type="entry name" value="AhpC-TSA"/>
    <property type="match status" value="1"/>
</dbReference>
<feature type="signal peptide" evidence="1">
    <location>
        <begin position="1"/>
        <end position="19"/>
    </location>
</feature>
<dbReference type="CDD" id="cd02969">
    <property type="entry name" value="PRX_like1"/>
    <property type="match status" value="1"/>
</dbReference>
<dbReference type="Proteomes" id="UP000182826">
    <property type="component" value="Unassembled WGS sequence"/>
</dbReference>
<dbReference type="InterPro" id="IPR000866">
    <property type="entry name" value="AhpC/TSA"/>
</dbReference>
<accession>A0A1J7CFE2</accession>